<organism evidence="2 3">
    <name type="scientific">Aspergillus pseudoustus</name>
    <dbReference type="NCBI Taxonomy" id="1810923"/>
    <lineage>
        <taxon>Eukaryota</taxon>
        <taxon>Fungi</taxon>
        <taxon>Dikarya</taxon>
        <taxon>Ascomycota</taxon>
        <taxon>Pezizomycotina</taxon>
        <taxon>Eurotiomycetes</taxon>
        <taxon>Eurotiomycetidae</taxon>
        <taxon>Eurotiales</taxon>
        <taxon>Aspergillaceae</taxon>
        <taxon>Aspergillus</taxon>
        <taxon>Aspergillus subgen. Nidulantes</taxon>
    </lineage>
</organism>
<accession>A0ABR4JIF8</accession>
<keyword evidence="1" id="KW-1133">Transmembrane helix</keyword>
<evidence type="ECO:0000256" key="1">
    <source>
        <dbReference type="SAM" id="Phobius"/>
    </source>
</evidence>
<keyword evidence="1" id="KW-0472">Membrane</keyword>
<feature type="transmembrane region" description="Helical" evidence="1">
    <location>
        <begin position="309"/>
        <end position="333"/>
    </location>
</feature>
<name>A0ABR4JIF8_9EURO</name>
<sequence length="354" mass="40533">MRHAIAVHTTAYTRLPHYTLVTLFDDQYKYFPRDYTVSGDSRRKNLRLSRCGSLTGAAVFLAEISLCLEVIARQWSRSLDDLVERFSMSVIAVLLRPLGYYSMLTGTKLGRLTAATRQELMFDRGDFSKSEQYFTILQTLRLCRDWITETIRDVKSISEKIHEEIDSMREGMTEDDLVDRSQELEHLDAIISRLVAKCEALFQPLLDRIERNNEEIKSLRDGVTHSYFPLSQHLQRSPITHEGAAIQYHISQRSIQGHQPNREQCSAEPLHSSIHCGYYLLSPNEFRHCMVLNGMHLFDPADDASKSRVSFIVTFVVISVGTYVIAAGSLRLVRYREVIPKLFGAWRKPSNAAA</sequence>
<protein>
    <submittedName>
        <fullName evidence="2">Uncharacterized protein</fullName>
    </submittedName>
</protein>
<evidence type="ECO:0000313" key="2">
    <source>
        <dbReference type="EMBL" id="KAL2839830.1"/>
    </source>
</evidence>
<dbReference type="EMBL" id="JBFXLU010000128">
    <property type="protein sequence ID" value="KAL2839830.1"/>
    <property type="molecule type" value="Genomic_DNA"/>
</dbReference>
<evidence type="ECO:0000313" key="3">
    <source>
        <dbReference type="Proteomes" id="UP001610446"/>
    </source>
</evidence>
<reference evidence="2 3" key="1">
    <citation type="submission" date="2024-07" db="EMBL/GenBank/DDBJ databases">
        <title>Section-level genome sequencing and comparative genomics of Aspergillus sections Usti and Cavernicolus.</title>
        <authorList>
            <consortium name="Lawrence Berkeley National Laboratory"/>
            <person name="Nybo J.L."/>
            <person name="Vesth T.C."/>
            <person name="Theobald S."/>
            <person name="Frisvad J.C."/>
            <person name="Larsen T.O."/>
            <person name="Kjaerboelling I."/>
            <person name="Rothschild-Mancinelli K."/>
            <person name="Lyhne E.K."/>
            <person name="Kogle M.E."/>
            <person name="Barry K."/>
            <person name="Clum A."/>
            <person name="Na H."/>
            <person name="Ledsgaard L."/>
            <person name="Lin J."/>
            <person name="Lipzen A."/>
            <person name="Kuo A."/>
            <person name="Riley R."/>
            <person name="Mondo S."/>
            <person name="Labutti K."/>
            <person name="Haridas S."/>
            <person name="Pangalinan J."/>
            <person name="Salamov A.A."/>
            <person name="Simmons B.A."/>
            <person name="Magnuson J.K."/>
            <person name="Chen J."/>
            <person name="Drula E."/>
            <person name="Henrissat B."/>
            <person name="Wiebenga A."/>
            <person name="Lubbers R.J."/>
            <person name="Gomes A.C."/>
            <person name="Makela M.R."/>
            <person name="Stajich J."/>
            <person name="Grigoriev I.V."/>
            <person name="Mortensen U.H."/>
            <person name="De Vries R.P."/>
            <person name="Baker S.E."/>
            <person name="Andersen M.R."/>
        </authorList>
    </citation>
    <scope>NUCLEOTIDE SEQUENCE [LARGE SCALE GENOMIC DNA]</scope>
    <source>
        <strain evidence="2 3">CBS 123904</strain>
    </source>
</reference>
<comment type="caution">
    <text evidence="2">The sequence shown here is derived from an EMBL/GenBank/DDBJ whole genome shotgun (WGS) entry which is preliminary data.</text>
</comment>
<proteinExistence type="predicted"/>
<dbReference type="Proteomes" id="UP001610446">
    <property type="component" value="Unassembled WGS sequence"/>
</dbReference>
<keyword evidence="3" id="KW-1185">Reference proteome</keyword>
<keyword evidence="1" id="KW-0812">Transmembrane</keyword>
<gene>
    <name evidence="2" type="ORF">BJY01DRAFT_250311</name>
</gene>